<evidence type="ECO:0000256" key="8">
    <source>
        <dbReference type="ARBA" id="ARBA00022695"/>
    </source>
</evidence>
<dbReference type="SUPFAM" id="SSF55821">
    <property type="entry name" value="YrdC/RibB"/>
    <property type="match status" value="1"/>
</dbReference>
<dbReference type="Pfam" id="PF01300">
    <property type="entry name" value="Sua5_yciO_yrdC"/>
    <property type="match status" value="1"/>
</dbReference>
<evidence type="ECO:0000256" key="4">
    <source>
        <dbReference type="ARBA" id="ARBA00015492"/>
    </source>
</evidence>
<evidence type="ECO:0000256" key="14">
    <source>
        <dbReference type="PIRSR" id="PIRSR004930-1"/>
    </source>
</evidence>
<dbReference type="InterPro" id="IPR010923">
    <property type="entry name" value="T(6)A37_SUA5"/>
</dbReference>
<dbReference type="GO" id="GO:0006450">
    <property type="term" value="P:regulation of translational fidelity"/>
    <property type="evidence" value="ECO:0007669"/>
    <property type="project" value="TreeGrafter"/>
</dbReference>
<dbReference type="GO" id="GO:0005737">
    <property type="term" value="C:cytoplasm"/>
    <property type="evidence" value="ECO:0007669"/>
    <property type="project" value="UniProtKB-SubCell"/>
</dbReference>
<dbReference type="InterPro" id="IPR038385">
    <property type="entry name" value="Sua5/YwlC_C"/>
</dbReference>
<keyword evidence="7 13" id="KW-0819">tRNA processing</keyword>
<dbReference type="PANTHER" id="PTHR17490">
    <property type="entry name" value="SUA5"/>
    <property type="match status" value="1"/>
</dbReference>
<protein>
    <recommendedName>
        <fullName evidence="4 13">Threonylcarbamoyl-AMP synthase</fullName>
        <shortName evidence="13">TC-AMP synthase</shortName>
        <ecNumber evidence="3 13">2.7.7.87</ecNumber>
    </recommendedName>
    <alternativeName>
        <fullName evidence="11 13">L-threonylcarbamoyladenylate synthase</fullName>
    </alternativeName>
</protein>
<dbReference type="InterPro" id="IPR006070">
    <property type="entry name" value="Sua5-like_dom"/>
</dbReference>
<dbReference type="FunFam" id="3.90.870.10:FF:000009">
    <property type="entry name" value="Threonylcarbamoyl-AMP synthase, putative"/>
    <property type="match status" value="1"/>
</dbReference>
<reference evidence="17" key="1">
    <citation type="journal article" date="2008" name="J. Bacteriol.">
        <title>Genome sequence of Thermofilum pendens reveals an exceptional loss of biosynthetic pathways without genome reduction.</title>
        <authorList>
            <person name="Anderson I."/>
            <person name="Rodriguez J."/>
            <person name="Susanti D."/>
            <person name="Porat I."/>
            <person name="Reich C."/>
            <person name="Ulrich L.E."/>
            <person name="Elkins J.G."/>
            <person name="Mavromatis K."/>
            <person name="Lykidis A."/>
            <person name="Kim E."/>
            <person name="Thompson L.S."/>
            <person name="Nolan M."/>
            <person name="Land M."/>
            <person name="Copeland A."/>
            <person name="Lapidus A."/>
            <person name="Lucas S."/>
            <person name="Detter C."/>
            <person name="Zhulin I.B."/>
            <person name="Olsen G.J."/>
            <person name="Whitman W."/>
            <person name="Mukhopadhyay B."/>
            <person name="Bristow J."/>
            <person name="Kyrpides N."/>
        </authorList>
    </citation>
    <scope>NUCLEOTIDE SEQUENCE [LARGE SCALE GENOMIC DNA]</scope>
    <source>
        <strain evidence="17">DSM 2475 / Hrk 5</strain>
    </source>
</reference>
<dbReference type="AlphaFoldDB" id="A1S178"/>
<comment type="subcellular location">
    <subcellularLocation>
        <location evidence="1 13">Cytoplasm</location>
    </subcellularLocation>
</comment>
<dbReference type="PIRSF" id="PIRSF004930">
    <property type="entry name" value="Tln_factor_SUA5"/>
    <property type="match status" value="1"/>
</dbReference>
<comment type="catalytic activity">
    <reaction evidence="12 13">
        <text>L-threonine + hydrogencarbonate + ATP = L-threonylcarbamoyladenylate + diphosphate + H2O</text>
        <dbReference type="Rhea" id="RHEA:36407"/>
        <dbReference type="ChEBI" id="CHEBI:15377"/>
        <dbReference type="ChEBI" id="CHEBI:17544"/>
        <dbReference type="ChEBI" id="CHEBI:30616"/>
        <dbReference type="ChEBI" id="CHEBI:33019"/>
        <dbReference type="ChEBI" id="CHEBI:57926"/>
        <dbReference type="ChEBI" id="CHEBI:73682"/>
        <dbReference type="EC" id="2.7.7.87"/>
    </reaction>
</comment>
<evidence type="ECO:0000256" key="9">
    <source>
        <dbReference type="ARBA" id="ARBA00022741"/>
    </source>
</evidence>
<name>A1S178_THEPD</name>
<dbReference type="EMBL" id="CP000505">
    <property type="protein sequence ID" value="ABL79208.1"/>
    <property type="molecule type" value="Genomic_DNA"/>
</dbReference>
<keyword evidence="5 13" id="KW-0963">Cytoplasm</keyword>
<feature type="binding site" evidence="14">
    <location>
        <position position="49"/>
    </location>
    <ligand>
        <name>L-threonine</name>
        <dbReference type="ChEBI" id="CHEBI:57926"/>
    </ligand>
</feature>
<feature type="binding site" evidence="14">
    <location>
        <position position="165"/>
    </location>
    <ligand>
        <name>ATP</name>
        <dbReference type="ChEBI" id="CHEBI:30616"/>
    </ligand>
</feature>
<comment type="function">
    <text evidence="13">Required for the formation of a threonylcarbamoyl group on adenosine at position 37 (t(6)A37) in tRNAs that read codons beginning with adenine.</text>
</comment>
<evidence type="ECO:0000256" key="1">
    <source>
        <dbReference type="ARBA" id="ARBA00004496"/>
    </source>
</evidence>
<feature type="binding site" evidence="14">
    <location>
        <position position="209"/>
    </location>
    <ligand>
        <name>ATP</name>
        <dbReference type="ChEBI" id="CHEBI:30616"/>
    </ligand>
</feature>
<dbReference type="GO" id="GO:0008033">
    <property type="term" value="P:tRNA processing"/>
    <property type="evidence" value="ECO:0007669"/>
    <property type="project" value="UniProtKB-KW"/>
</dbReference>
<proteinExistence type="inferred from homology"/>
<feature type="binding site" evidence="14">
    <location>
        <position position="135"/>
    </location>
    <ligand>
        <name>L-threonine</name>
        <dbReference type="ChEBI" id="CHEBI:57926"/>
    </ligand>
</feature>
<dbReference type="GO" id="GO:0005524">
    <property type="term" value="F:ATP binding"/>
    <property type="evidence" value="ECO:0007669"/>
    <property type="project" value="UniProtKB-UniRule"/>
</dbReference>
<dbReference type="KEGG" id="tpe:Tpen_1813"/>
<dbReference type="GO" id="GO:0061710">
    <property type="term" value="F:L-threonylcarbamoyladenylate synthase"/>
    <property type="evidence" value="ECO:0007669"/>
    <property type="project" value="UniProtKB-EC"/>
</dbReference>
<dbReference type="GO" id="GO:0003725">
    <property type="term" value="F:double-stranded RNA binding"/>
    <property type="evidence" value="ECO:0007669"/>
    <property type="project" value="UniProtKB-UniRule"/>
</dbReference>
<keyword evidence="6 13" id="KW-0808">Transferase</keyword>
<feature type="binding site" evidence="14">
    <location>
        <position position="155"/>
    </location>
    <ligand>
        <name>L-threonine</name>
        <dbReference type="ChEBI" id="CHEBI:57926"/>
    </ligand>
</feature>
<evidence type="ECO:0000256" key="2">
    <source>
        <dbReference type="ARBA" id="ARBA00007663"/>
    </source>
</evidence>
<keyword evidence="9 13" id="KW-0547">Nucleotide-binding</keyword>
<dbReference type="GO" id="GO:0000049">
    <property type="term" value="F:tRNA binding"/>
    <property type="evidence" value="ECO:0007669"/>
    <property type="project" value="TreeGrafter"/>
</dbReference>
<gene>
    <name evidence="16" type="ordered locus">Tpen_1813</name>
</gene>
<evidence type="ECO:0000259" key="15">
    <source>
        <dbReference type="PROSITE" id="PS51163"/>
    </source>
</evidence>
<dbReference type="STRING" id="368408.Tpen_1813"/>
<dbReference type="NCBIfam" id="TIGR00057">
    <property type="entry name" value="L-threonylcarbamoyladenylate synthase"/>
    <property type="match status" value="1"/>
</dbReference>
<organism evidence="16 17">
    <name type="scientific">Thermofilum pendens (strain DSM 2475 / Hrk 5)</name>
    <dbReference type="NCBI Taxonomy" id="368408"/>
    <lineage>
        <taxon>Archaea</taxon>
        <taxon>Thermoproteota</taxon>
        <taxon>Thermoprotei</taxon>
        <taxon>Thermofilales</taxon>
        <taxon>Thermofilaceae</taxon>
        <taxon>Thermofilum</taxon>
    </lineage>
</organism>
<feature type="binding site" evidence="14">
    <location>
        <position position="81"/>
    </location>
    <ligand>
        <name>L-threonine</name>
        <dbReference type="ChEBI" id="CHEBI:57926"/>
    </ligand>
</feature>
<dbReference type="InterPro" id="IPR005145">
    <property type="entry name" value="Sua5_C"/>
</dbReference>
<dbReference type="Gene3D" id="3.90.870.10">
    <property type="entry name" value="DHBP synthase"/>
    <property type="match status" value="1"/>
</dbReference>
<dbReference type="Proteomes" id="UP000000641">
    <property type="component" value="Chromosome"/>
</dbReference>
<feature type="binding site" evidence="14">
    <location>
        <position position="72"/>
    </location>
    <ligand>
        <name>ATP</name>
        <dbReference type="ChEBI" id="CHEBI:30616"/>
    </ligand>
</feature>
<comment type="similarity">
    <text evidence="2 13">Belongs to the SUA5 family.</text>
</comment>
<feature type="binding site" evidence="14">
    <location>
        <position position="195"/>
    </location>
    <ligand>
        <name>L-threonine</name>
        <dbReference type="ChEBI" id="CHEBI:57926"/>
    </ligand>
</feature>
<dbReference type="EnsemblBacteria" id="ABL79208">
    <property type="protein sequence ID" value="ABL79208"/>
    <property type="gene ID" value="Tpen_1813"/>
</dbReference>
<feature type="binding site" evidence="14">
    <location>
        <position position="250"/>
    </location>
    <ligand>
        <name>ATP</name>
        <dbReference type="ChEBI" id="CHEBI:30616"/>
    </ligand>
</feature>
<evidence type="ECO:0000256" key="5">
    <source>
        <dbReference type="ARBA" id="ARBA00022490"/>
    </source>
</evidence>
<evidence type="ECO:0000256" key="6">
    <source>
        <dbReference type="ARBA" id="ARBA00022679"/>
    </source>
</evidence>
<feature type="domain" description="YrdC-like" evidence="15">
    <location>
        <begin position="27"/>
        <end position="213"/>
    </location>
</feature>
<keyword evidence="10 13" id="KW-0067">ATP-binding</keyword>
<accession>A1S178</accession>
<keyword evidence="17" id="KW-1185">Reference proteome</keyword>
<evidence type="ECO:0000256" key="7">
    <source>
        <dbReference type="ARBA" id="ARBA00022694"/>
    </source>
</evidence>
<dbReference type="eggNOG" id="arCOG01952">
    <property type="taxonomic scope" value="Archaea"/>
</dbReference>
<evidence type="ECO:0000256" key="10">
    <source>
        <dbReference type="ARBA" id="ARBA00022840"/>
    </source>
</evidence>
<evidence type="ECO:0000256" key="11">
    <source>
        <dbReference type="ARBA" id="ARBA00029774"/>
    </source>
</evidence>
<dbReference type="Pfam" id="PF03481">
    <property type="entry name" value="Sua5_C"/>
    <property type="match status" value="1"/>
</dbReference>
<dbReference type="InterPro" id="IPR017945">
    <property type="entry name" value="DHBP_synth_RibB-like_a/b_dom"/>
</dbReference>
<keyword evidence="8 13" id="KW-0548">Nucleotidyltransferase</keyword>
<evidence type="ECO:0000313" key="16">
    <source>
        <dbReference type="EMBL" id="ABL79208.1"/>
    </source>
</evidence>
<dbReference type="EC" id="2.7.7.87" evidence="3 13"/>
<feature type="binding site" evidence="14">
    <location>
        <position position="76"/>
    </location>
    <ligand>
        <name>ATP</name>
        <dbReference type="ChEBI" id="CHEBI:30616"/>
    </ligand>
</feature>
<sequence length="366" mass="39739">MGRCVFRASGRNVKAKVWRVDPSEPDAKSIEEAASILRKGGVVAFPTETVYGLGAVYHMRDAVIRVFKVKRRPPDNPLILHISSFSQIYTLASEVPEAVHRLAEKFWPGPLTVVLPKTSRVPYEVTGGLEKVAVRMPAHNVALRLIEAVGDPIAAPSANLSGRPSPTTAQHVLADLGDEIDGVLDAGETLYGVESTVIDLTADPPVLLRPGAVPLEEVEKVLGKVCVPAFARGLGEAERALAPGTRYRHYSPRAQLVLVELKDYSDLSKLVDRVKRLVAENAGRGLRVGVLCTDETREHYSGLGAVVLSLGSRRDPFGIARRLYSSFREMDSLGVDVIVAEGVDERGLGLTIMNRMRKASTKRVVV</sequence>
<dbReference type="Gene3D" id="3.40.50.11030">
    <property type="entry name" value="Threonylcarbamoyl-AMP synthase, C-terminal domain"/>
    <property type="match status" value="1"/>
</dbReference>
<evidence type="ECO:0000313" key="17">
    <source>
        <dbReference type="Proteomes" id="UP000000641"/>
    </source>
</evidence>
<feature type="binding site" evidence="14">
    <location>
        <position position="157"/>
    </location>
    <ligand>
        <name>ATP</name>
        <dbReference type="ChEBI" id="CHEBI:30616"/>
    </ligand>
</feature>
<dbReference type="PANTHER" id="PTHR17490:SF16">
    <property type="entry name" value="THREONYLCARBAMOYL-AMP SYNTHASE"/>
    <property type="match status" value="1"/>
</dbReference>
<dbReference type="HOGENOM" id="CLU_031397_0_0_2"/>
<dbReference type="PROSITE" id="PS51163">
    <property type="entry name" value="YRDC"/>
    <property type="match status" value="1"/>
</dbReference>
<evidence type="ECO:0000256" key="13">
    <source>
        <dbReference type="PIRNR" id="PIRNR004930"/>
    </source>
</evidence>
<evidence type="ECO:0000256" key="3">
    <source>
        <dbReference type="ARBA" id="ARBA00012584"/>
    </source>
</evidence>
<evidence type="ECO:0000256" key="12">
    <source>
        <dbReference type="ARBA" id="ARBA00048366"/>
    </source>
</evidence>
<dbReference type="InterPro" id="IPR050156">
    <property type="entry name" value="TC-AMP_synthase_SUA5"/>
</dbReference>